<proteinExistence type="predicted"/>
<evidence type="ECO:0000313" key="1">
    <source>
        <dbReference type="EMBL" id="SHJ99370.1"/>
    </source>
</evidence>
<protein>
    <submittedName>
        <fullName evidence="1">Uncharacterized protein</fullName>
    </submittedName>
</protein>
<gene>
    <name evidence="1" type="ORF">SAMN02746009_00021</name>
</gene>
<sequence>MNNSCILLVLTEIFLLAACGQVEEARNSYTAISSSAKAAKQIGQALEAAEKRRTMRAERGDTASLNYKELQRYLPGSIGGFLPVGKPEGESINMGGISYSTCEQTYQKGNQHLKVQLVDYNGANALYAGATAMMSAGFSQENDEELMRGCDLGVAHVKGWETLQKKDHKASVALGVGDRFFVAVESDGQQDTEFVKQVARNIDLQALAKL</sequence>
<dbReference type="OrthoDB" id="980919at2"/>
<keyword evidence="2" id="KW-1185">Reference proteome</keyword>
<accession>A0A1M6NUJ2</accession>
<reference evidence="2" key="1">
    <citation type="submission" date="2016-11" db="EMBL/GenBank/DDBJ databases">
        <authorList>
            <person name="Varghese N."/>
            <person name="Submissions S."/>
        </authorList>
    </citation>
    <scope>NUCLEOTIDE SEQUENCE [LARGE SCALE GENOMIC DNA]</scope>
    <source>
        <strain evidence="2">DSM 18569</strain>
    </source>
</reference>
<dbReference type="EMBL" id="FRAS01000001">
    <property type="protein sequence ID" value="SHJ99370.1"/>
    <property type="molecule type" value="Genomic_DNA"/>
</dbReference>
<name>A0A1M6NUJ2_9BACT</name>
<organism evidence="1 2">
    <name type="scientific">Hymenobacter psychrotolerans DSM 18569</name>
    <dbReference type="NCBI Taxonomy" id="1121959"/>
    <lineage>
        <taxon>Bacteria</taxon>
        <taxon>Pseudomonadati</taxon>
        <taxon>Bacteroidota</taxon>
        <taxon>Cytophagia</taxon>
        <taxon>Cytophagales</taxon>
        <taxon>Hymenobacteraceae</taxon>
        <taxon>Hymenobacter</taxon>
    </lineage>
</organism>
<dbReference type="Proteomes" id="UP000183947">
    <property type="component" value="Unassembled WGS sequence"/>
</dbReference>
<evidence type="ECO:0000313" key="2">
    <source>
        <dbReference type="Proteomes" id="UP000183947"/>
    </source>
</evidence>
<dbReference type="AlphaFoldDB" id="A0A1M6NUJ2"/>
<dbReference type="RefSeq" id="WP_073280666.1">
    <property type="nucleotide sequence ID" value="NZ_FRAS01000001.1"/>
</dbReference>